<dbReference type="EMBL" id="CAFBNE010000059">
    <property type="protein sequence ID" value="CAB4955809.1"/>
    <property type="molecule type" value="Genomic_DNA"/>
</dbReference>
<dbReference type="AlphaFoldDB" id="A0A6J7KMQ9"/>
<evidence type="ECO:0000313" key="1">
    <source>
        <dbReference type="EMBL" id="CAB4955809.1"/>
    </source>
</evidence>
<protein>
    <submittedName>
        <fullName evidence="1">Unannotated protein</fullName>
    </submittedName>
</protein>
<name>A0A6J7KMQ9_9ZZZZ</name>
<reference evidence="1" key="1">
    <citation type="submission" date="2020-05" db="EMBL/GenBank/DDBJ databases">
        <authorList>
            <person name="Chiriac C."/>
            <person name="Salcher M."/>
            <person name="Ghai R."/>
            <person name="Kavagutti S V."/>
        </authorList>
    </citation>
    <scope>NUCLEOTIDE SEQUENCE</scope>
</reference>
<proteinExistence type="predicted"/>
<accession>A0A6J7KMQ9</accession>
<sequence length="51" mass="5500">MEAEARAILSEAVASPVERSLVDIMLAMREALDGEGLELPSRADEARDPFA</sequence>
<gene>
    <name evidence="1" type="ORF">UFOPK3772_01850</name>
</gene>
<organism evidence="1">
    <name type="scientific">freshwater metagenome</name>
    <dbReference type="NCBI Taxonomy" id="449393"/>
    <lineage>
        <taxon>unclassified sequences</taxon>
        <taxon>metagenomes</taxon>
        <taxon>ecological metagenomes</taxon>
    </lineage>
</organism>